<reference evidence="1 2" key="1">
    <citation type="submission" date="2023-01" db="EMBL/GenBank/DDBJ databases">
        <title>Effects of deletion of Siderophore biosynthase gene in Pseudomonas fragi on quorum sensing and spoliage ability.</title>
        <authorList>
            <person name="Cui F."/>
            <person name="Wang D."/>
            <person name="Liu J."/>
            <person name="Wang Q."/>
            <person name="Li T."/>
            <person name="Li J."/>
        </authorList>
    </citation>
    <scope>NUCLEOTIDE SEQUENCE [LARGE SCALE GENOMIC DNA]</scope>
    <source>
        <strain evidence="1 2">MS-10</strain>
    </source>
</reference>
<dbReference type="Proteomes" id="UP001212337">
    <property type="component" value="Unassembled WGS sequence"/>
</dbReference>
<gene>
    <name evidence="1" type="ORF">PI499_19365</name>
</gene>
<sequence>MYTLILSPDARSQLAGQVTQNGTFIHSLHAGNGVICAMAYVVIEQCANTVSVRVELGDSVNSTTLIHHEDTAEQVALFLEELANGVSLGSVPKADEHLVVGDVESVLRDAVQLGQGTYYLPADGVEQLGLLLCPSCSDPARTVFRFELDSVGLTLPLLLPSDRVLAYELLSGCVQELIANYRCAA</sequence>
<keyword evidence="2" id="KW-1185">Reference proteome</keyword>
<protein>
    <submittedName>
        <fullName evidence="1">Uncharacterized protein</fullName>
    </submittedName>
</protein>
<name>A0ABT4WVD8_PSEFR</name>
<proteinExistence type="predicted"/>
<organism evidence="1 2">
    <name type="scientific">Pseudomonas fragi</name>
    <dbReference type="NCBI Taxonomy" id="296"/>
    <lineage>
        <taxon>Bacteria</taxon>
        <taxon>Pseudomonadati</taxon>
        <taxon>Pseudomonadota</taxon>
        <taxon>Gammaproteobacteria</taxon>
        <taxon>Pseudomonadales</taxon>
        <taxon>Pseudomonadaceae</taxon>
        <taxon>Pseudomonas</taxon>
    </lineage>
</organism>
<comment type="caution">
    <text evidence="1">The sequence shown here is derived from an EMBL/GenBank/DDBJ whole genome shotgun (WGS) entry which is preliminary data.</text>
</comment>
<dbReference type="EMBL" id="JAQJVI010000034">
    <property type="protein sequence ID" value="MDA7024026.1"/>
    <property type="molecule type" value="Genomic_DNA"/>
</dbReference>
<evidence type="ECO:0000313" key="2">
    <source>
        <dbReference type="Proteomes" id="UP001212337"/>
    </source>
</evidence>
<accession>A0ABT4WVD8</accession>
<evidence type="ECO:0000313" key="1">
    <source>
        <dbReference type="EMBL" id="MDA7024026.1"/>
    </source>
</evidence>
<dbReference type="RefSeq" id="WP_271351056.1">
    <property type="nucleotide sequence ID" value="NZ_JAQJVI010000034.1"/>
</dbReference>